<feature type="transmembrane region" description="Helical" evidence="11">
    <location>
        <begin position="386"/>
        <end position="406"/>
    </location>
</feature>
<evidence type="ECO:0000256" key="3">
    <source>
        <dbReference type="ARBA" id="ARBA00009120"/>
    </source>
</evidence>
<evidence type="ECO:0000259" key="12">
    <source>
        <dbReference type="PROSITE" id="PS50850"/>
    </source>
</evidence>
<dbReference type="GO" id="GO:0055056">
    <property type="term" value="F:D-glucose transmembrane transporter activity"/>
    <property type="evidence" value="ECO:0007669"/>
    <property type="project" value="InterPro"/>
</dbReference>
<keyword evidence="6" id="KW-0997">Cell inner membrane</keyword>
<feature type="transmembrane region" description="Helical" evidence="11">
    <location>
        <begin position="77"/>
        <end position="97"/>
    </location>
</feature>
<keyword evidence="10 11" id="KW-0472">Membrane</keyword>
<dbReference type="NCBIfam" id="TIGR01272">
    <property type="entry name" value="gluP"/>
    <property type="match status" value="1"/>
</dbReference>
<keyword evidence="7" id="KW-0762">Sugar transport</keyword>
<dbReference type="InterPro" id="IPR050375">
    <property type="entry name" value="MFS_TsgA-like"/>
</dbReference>
<dbReference type="RefSeq" id="WP_076381811.1">
    <property type="nucleotide sequence ID" value="NZ_AP017422.1"/>
</dbReference>
<evidence type="ECO:0000256" key="11">
    <source>
        <dbReference type="SAM" id="Phobius"/>
    </source>
</evidence>
<feature type="transmembrane region" description="Helical" evidence="11">
    <location>
        <begin position="9"/>
        <end position="26"/>
    </location>
</feature>
<comment type="subcellular location">
    <subcellularLocation>
        <location evidence="2">Cell inner membrane</location>
        <topology evidence="2">Multi-pass membrane protein</topology>
    </subcellularLocation>
</comment>
<dbReference type="GO" id="GO:1904659">
    <property type="term" value="P:D-glucose transmembrane transport"/>
    <property type="evidence" value="ECO:0007669"/>
    <property type="project" value="InterPro"/>
</dbReference>
<gene>
    <name evidence="13" type="ORF">SAMN05421788_110239</name>
</gene>
<keyword evidence="4" id="KW-0813">Transport</keyword>
<keyword evidence="14" id="KW-1185">Reference proteome</keyword>
<keyword evidence="9 11" id="KW-1133">Transmembrane helix</keyword>
<feature type="domain" description="Major facilitator superfamily (MFS) profile" evidence="12">
    <location>
        <begin position="12"/>
        <end position="412"/>
    </location>
</feature>
<sequence length="423" mass="46048">MNTTKKNPYLLPFILITSLFFLWGIAHKFNPILVPHLRKACELTNFQSAFIDSAFFLAYFLMAIPASLIMGRIGYKGGILIGLLLFATGAFLFYPAANVRSFEFFLLAQFVIACGLTFLETAANPYVNELGDPATATQRLNFAQSFNGLAQTIAPKLGGLFILTGVHLTATDKAHMTPEQWDAYLNKEASTVQIPYLIIGGVVLLVALLLSMIKLPEINEAADADLEVKGSIFKEKNLMFSVLAQFCYVGAEVGIASFFIKYAEETNGIGEKDAANLLSIALIGFVGGRFIGTFLMKYIKPHLLLAVYGVANIVLLIVAFTVGGKPGLYALMATQFFMSIMFPTIFSLGIRGLGTKRKRGASFIIMAIVGGAVVPTIMAKVADVKSFQLCYSVPIVCFVVILFFAISQFKIKAVDEGEVQVAH</sequence>
<accession>A0A173MAE6</accession>
<dbReference type="InterPro" id="IPR020846">
    <property type="entry name" value="MFS_dom"/>
</dbReference>
<dbReference type="CDD" id="cd17394">
    <property type="entry name" value="MFS_FucP_like"/>
    <property type="match status" value="1"/>
</dbReference>
<feature type="transmembrane region" description="Helical" evidence="11">
    <location>
        <begin position="360"/>
        <end position="380"/>
    </location>
</feature>
<evidence type="ECO:0000256" key="4">
    <source>
        <dbReference type="ARBA" id="ARBA00022448"/>
    </source>
</evidence>
<dbReference type="GO" id="GO:0005354">
    <property type="term" value="F:galactose transmembrane transporter activity"/>
    <property type="evidence" value="ECO:0007669"/>
    <property type="project" value="InterPro"/>
</dbReference>
<feature type="transmembrane region" description="Helical" evidence="11">
    <location>
        <begin position="194"/>
        <end position="213"/>
    </location>
</feature>
<evidence type="ECO:0000256" key="10">
    <source>
        <dbReference type="ARBA" id="ARBA00023136"/>
    </source>
</evidence>
<feature type="transmembrane region" description="Helical" evidence="11">
    <location>
        <begin position="303"/>
        <end position="322"/>
    </location>
</feature>
<dbReference type="NCBIfam" id="TIGR00885">
    <property type="entry name" value="fucP"/>
    <property type="match status" value="1"/>
</dbReference>
<comment type="similarity">
    <text evidence="3">Belongs to the major facilitator superfamily. FHS transporter (TC 2.A.1.7) family.</text>
</comment>
<dbReference type="InterPro" id="IPR011701">
    <property type="entry name" value="MFS"/>
</dbReference>
<dbReference type="GO" id="GO:0005886">
    <property type="term" value="C:plasma membrane"/>
    <property type="evidence" value="ECO:0007669"/>
    <property type="project" value="UniProtKB-SubCell"/>
</dbReference>
<evidence type="ECO:0000313" key="13">
    <source>
        <dbReference type="EMBL" id="SIT31621.1"/>
    </source>
</evidence>
<dbReference type="InterPro" id="IPR005275">
    <property type="entry name" value="Lfuc_symporter_FucP"/>
</dbReference>
<feature type="transmembrane region" description="Helical" evidence="11">
    <location>
        <begin position="46"/>
        <end position="70"/>
    </location>
</feature>
<dbReference type="PANTHER" id="PTHR43702:SF3">
    <property type="entry name" value="PROTEIN TSGA"/>
    <property type="match status" value="1"/>
</dbReference>
<proteinExistence type="inferred from homology"/>
<evidence type="ECO:0000256" key="1">
    <source>
        <dbReference type="ARBA" id="ARBA00003321"/>
    </source>
</evidence>
<dbReference type="Pfam" id="PF07690">
    <property type="entry name" value="MFS_1"/>
    <property type="match status" value="1"/>
</dbReference>
<dbReference type="Proteomes" id="UP000186917">
    <property type="component" value="Unassembled WGS sequence"/>
</dbReference>
<dbReference type="AlphaFoldDB" id="A0A173MAE6"/>
<dbReference type="EMBL" id="FTOR01000010">
    <property type="protein sequence ID" value="SIT31621.1"/>
    <property type="molecule type" value="Genomic_DNA"/>
</dbReference>
<dbReference type="InterPro" id="IPR036259">
    <property type="entry name" value="MFS_trans_sf"/>
</dbReference>
<feature type="transmembrane region" description="Helical" evidence="11">
    <location>
        <begin position="274"/>
        <end position="296"/>
    </location>
</feature>
<dbReference type="SUPFAM" id="SSF103473">
    <property type="entry name" value="MFS general substrate transporter"/>
    <property type="match status" value="1"/>
</dbReference>
<evidence type="ECO:0000256" key="9">
    <source>
        <dbReference type="ARBA" id="ARBA00022989"/>
    </source>
</evidence>
<dbReference type="PANTHER" id="PTHR43702">
    <property type="entry name" value="L-FUCOSE-PROTON SYMPORTER"/>
    <property type="match status" value="1"/>
</dbReference>
<feature type="transmembrane region" description="Helical" evidence="11">
    <location>
        <begin position="328"/>
        <end position="348"/>
    </location>
</feature>
<evidence type="ECO:0000256" key="8">
    <source>
        <dbReference type="ARBA" id="ARBA00022692"/>
    </source>
</evidence>
<reference evidence="14" key="1">
    <citation type="submission" date="2017-01" db="EMBL/GenBank/DDBJ databases">
        <authorList>
            <person name="Varghese N."/>
            <person name="Submissions S."/>
        </authorList>
    </citation>
    <scope>NUCLEOTIDE SEQUENCE [LARGE SCALE GENOMIC DNA]</scope>
    <source>
        <strain evidence="14">DSM 21054</strain>
    </source>
</reference>
<keyword evidence="5" id="KW-1003">Cell membrane</keyword>
<evidence type="ECO:0000256" key="6">
    <source>
        <dbReference type="ARBA" id="ARBA00022519"/>
    </source>
</evidence>
<organism evidence="13 14">
    <name type="scientific">Filimonas lacunae</name>
    <dbReference type="NCBI Taxonomy" id="477680"/>
    <lineage>
        <taxon>Bacteria</taxon>
        <taxon>Pseudomonadati</taxon>
        <taxon>Bacteroidota</taxon>
        <taxon>Chitinophagia</taxon>
        <taxon>Chitinophagales</taxon>
        <taxon>Chitinophagaceae</taxon>
        <taxon>Filimonas</taxon>
    </lineage>
</organism>
<protein>
    <submittedName>
        <fullName evidence="13">MFS transporter, FHS family, L-fucose permease</fullName>
    </submittedName>
</protein>
<keyword evidence="8 11" id="KW-0812">Transmembrane</keyword>
<dbReference type="KEGG" id="fln:FLA_0499"/>
<evidence type="ECO:0000256" key="5">
    <source>
        <dbReference type="ARBA" id="ARBA00022475"/>
    </source>
</evidence>
<dbReference type="Gene3D" id="1.20.1250.20">
    <property type="entry name" value="MFS general substrate transporter like domains"/>
    <property type="match status" value="2"/>
</dbReference>
<evidence type="ECO:0000313" key="14">
    <source>
        <dbReference type="Proteomes" id="UP000186917"/>
    </source>
</evidence>
<evidence type="ECO:0000256" key="2">
    <source>
        <dbReference type="ARBA" id="ARBA00004429"/>
    </source>
</evidence>
<dbReference type="InterPro" id="IPR005964">
    <property type="entry name" value="Glc/Gal_transptr_bac"/>
</dbReference>
<dbReference type="PROSITE" id="PS50850">
    <property type="entry name" value="MFS"/>
    <property type="match status" value="1"/>
</dbReference>
<comment type="function">
    <text evidence="1">Intake of glucose and galactose.</text>
</comment>
<feature type="transmembrane region" description="Helical" evidence="11">
    <location>
        <begin position="238"/>
        <end position="262"/>
    </location>
</feature>
<evidence type="ECO:0000256" key="7">
    <source>
        <dbReference type="ARBA" id="ARBA00022597"/>
    </source>
</evidence>
<dbReference type="GO" id="GO:0015535">
    <property type="term" value="F:fucose:proton symporter activity"/>
    <property type="evidence" value="ECO:0007669"/>
    <property type="project" value="InterPro"/>
</dbReference>
<dbReference type="OrthoDB" id="9786665at2"/>
<dbReference type="STRING" id="477680.SAMN05421788_110239"/>
<name>A0A173MAE6_9BACT</name>